<dbReference type="Proteomes" id="UP000275078">
    <property type="component" value="Unassembled WGS sequence"/>
</dbReference>
<dbReference type="AlphaFoldDB" id="A0A3N4HDG4"/>
<feature type="compositionally biased region" description="Gly residues" evidence="1">
    <location>
        <begin position="82"/>
        <end position="103"/>
    </location>
</feature>
<gene>
    <name evidence="2" type="ORF">BJ508DRAFT_76255</name>
</gene>
<evidence type="ECO:0000256" key="1">
    <source>
        <dbReference type="SAM" id="MobiDB-lite"/>
    </source>
</evidence>
<evidence type="ECO:0000313" key="3">
    <source>
        <dbReference type="Proteomes" id="UP000275078"/>
    </source>
</evidence>
<feature type="compositionally biased region" description="Basic and acidic residues" evidence="1">
    <location>
        <begin position="13"/>
        <end position="34"/>
    </location>
</feature>
<feature type="region of interest" description="Disordered" evidence="1">
    <location>
        <begin position="1"/>
        <end position="35"/>
    </location>
</feature>
<protein>
    <submittedName>
        <fullName evidence="2">Uncharacterized protein</fullName>
    </submittedName>
</protein>
<accession>A0A3N4HDG4</accession>
<reference evidence="2 3" key="1">
    <citation type="journal article" date="2018" name="Nat. Ecol. Evol.">
        <title>Pezizomycetes genomes reveal the molecular basis of ectomycorrhizal truffle lifestyle.</title>
        <authorList>
            <person name="Murat C."/>
            <person name="Payen T."/>
            <person name="Noel B."/>
            <person name="Kuo A."/>
            <person name="Morin E."/>
            <person name="Chen J."/>
            <person name="Kohler A."/>
            <person name="Krizsan K."/>
            <person name="Balestrini R."/>
            <person name="Da Silva C."/>
            <person name="Montanini B."/>
            <person name="Hainaut M."/>
            <person name="Levati E."/>
            <person name="Barry K.W."/>
            <person name="Belfiori B."/>
            <person name="Cichocki N."/>
            <person name="Clum A."/>
            <person name="Dockter R.B."/>
            <person name="Fauchery L."/>
            <person name="Guy J."/>
            <person name="Iotti M."/>
            <person name="Le Tacon F."/>
            <person name="Lindquist E.A."/>
            <person name="Lipzen A."/>
            <person name="Malagnac F."/>
            <person name="Mello A."/>
            <person name="Molinier V."/>
            <person name="Miyauchi S."/>
            <person name="Poulain J."/>
            <person name="Riccioni C."/>
            <person name="Rubini A."/>
            <person name="Sitrit Y."/>
            <person name="Splivallo R."/>
            <person name="Traeger S."/>
            <person name="Wang M."/>
            <person name="Zifcakova L."/>
            <person name="Wipf D."/>
            <person name="Zambonelli A."/>
            <person name="Paolocci F."/>
            <person name="Nowrousian M."/>
            <person name="Ottonello S."/>
            <person name="Baldrian P."/>
            <person name="Spatafora J.W."/>
            <person name="Henrissat B."/>
            <person name="Nagy L.G."/>
            <person name="Aury J.M."/>
            <person name="Wincker P."/>
            <person name="Grigoriev I.V."/>
            <person name="Bonfante P."/>
            <person name="Martin F.M."/>
        </authorList>
    </citation>
    <scope>NUCLEOTIDE SEQUENCE [LARGE SCALE GENOMIC DNA]</scope>
    <source>
        <strain evidence="2 3">RN42</strain>
    </source>
</reference>
<dbReference type="EMBL" id="ML119867">
    <property type="protein sequence ID" value="RPA72313.1"/>
    <property type="molecule type" value="Genomic_DNA"/>
</dbReference>
<proteinExistence type="predicted"/>
<evidence type="ECO:0000313" key="2">
    <source>
        <dbReference type="EMBL" id="RPA72313.1"/>
    </source>
</evidence>
<sequence>MRTEMFSLADPIIRQEEKEDLRQRREANYEKSSEDCLDSQFAAKLIIDDAQLFMPRGGTGVSAPRRTSPSGSGTTSTPSAIGGSGTPTGGESIFGGVGVGGGTSHLQHSHQHHQQPQQQYYLDHNNQHTFQPQHGRLPPSVSTSRPGGTNYAFGSGRR</sequence>
<feature type="compositionally biased region" description="Low complexity" evidence="1">
    <location>
        <begin position="67"/>
        <end position="81"/>
    </location>
</feature>
<feature type="region of interest" description="Disordered" evidence="1">
    <location>
        <begin position="54"/>
        <end position="158"/>
    </location>
</feature>
<organism evidence="2 3">
    <name type="scientific">Ascobolus immersus RN42</name>
    <dbReference type="NCBI Taxonomy" id="1160509"/>
    <lineage>
        <taxon>Eukaryota</taxon>
        <taxon>Fungi</taxon>
        <taxon>Dikarya</taxon>
        <taxon>Ascomycota</taxon>
        <taxon>Pezizomycotina</taxon>
        <taxon>Pezizomycetes</taxon>
        <taxon>Pezizales</taxon>
        <taxon>Ascobolaceae</taxon>
        <taxon>Ascobolus</taxon>
    </lineage>
</organism>
<name>A0A3N4HDG4_ASCIM</name>
<keyword evidence="3" id="KW-1185">Reference proteome</keyword>